<name>A0A136JED6_9PEZI</name>
<protein>
    <submittedName>
        <fullName evidence="1">Uncharacterized protein</fullName>
    </submittedName>
</protein>
<proteinExistence type="predicted"/>
<dbReference type="Proteomes" id="UP000070501">
    <property type="component" value="Unassembled WGS sequence"/>
</dbReference>
<dbReference type="AlphaFoldDB" id="A0A136JED6"/>
<organism evidence="1 2">
    <name type="scientific">Microdochium bolleyi</name>
    <dbReference type="NCBI Taxonomy" id="196109"/>
    <lineage>
        <taxon>Eukaryota</taxon>
        <taxon>Fungi</taxon>
        <taxon>Dikarya</taxon>
        <taxon>Ascomycota</taxon>
        <taxon>Pezizomycotina</taxon>
        <taxon>Sordariomycetes</taxon>
        <taxon>Xylariomycetidae</taxon>
        <taxon>Xylariales</taxon>
        <taxon>Microdochiaceae</taxon>
        <taxon>Microdochium</taxon>
    </lineage>
</organism>
<keyword evidence="2" id="KW-1185">Reference proteome</keyword>
<gene>
    <name evidence="1" type="ORF">Micbo1qcDRAFT_157508</name>
</gene>
<accession>A0A136JED6</accession>
<evidence type="ECO:0000313" key="1">
    <source>
        <dbReference type="EMBL" id="KXJ95531.1"/>
    </source>
</evidence>
<reference evidence="2" key="1">
    <citation type="submission" date="2016-02" db="EMBL/GenBank/DDBJ databases">
        <title>Draft genome sequence of Microdochium bolleyi, a fungal endophyte of beachgrass.</title>
        <authorList>
            <consortium name="DOE Joint Genome Institute"/>
            <person name="David A.S."/>
            <person name="May G."/>
            <person name="Haridas S."/>
            <person name="Lim J."/>
            <person name="Wang M."/>
            <person name="Labutti K."/>
            <person name="Lipzen A."/>
            <person name="Barry K."/>
            <person name="Grigoriev I.V."/>
        </authorList>
    </citation>
    <scope>NUCLEOTIDE SEQUENCE [LARGE SCALE GENOMIC DNA]</scope>
    <source>
        <strain evidence="2">J235TASD1</strain>
    </source>
</reference>
<dbReference type="EMBL" id="KQ964246">
    <property type="protein sequence ID" value="KXJ95531.1"/>
    <property type="molecule type" value="Genomic_DNA"/>
</dbReference>
<dbReference type="STRING" id="196109.A0A136JED6"/>
<dbReference type="Gene3D" id="1.10.357.90">
    <property type="match status" value="1"/>
</dbReference>
<sequence length="102" mass="11996">MWAYSRSLPQATRPRTSLIINTILKLVSQGYRLLVGKRRKVRYPGYACDIARVEVQWLAYTAFQQVLRRRQAKHADVLSWLDAETRVMGQERKIRHGRVSRV</sequence>
<dbReference type="OrthoDB" id="289721at2759"/>
<evidence type="ECO:0000313" key="2">
    <source>
        <dbReference type="Proteomes" id="UP000070501"/>
    </source>
</evidence>
<dbReference type="InParanoid" id="A0A136JED6"/>